<dbReference type="Proteomes" id="UP001558850">
    <property type="component" value="Unassembled WGS sequence"/>
</dbReference>
<proteinExistence type="predicted"/>
<name>A0ACC6TY94_9BURK</name>
<protein>
    <submittedName>
        <fullName evidence="1">DUF3562 domain-containing protein</fullName>
    </submittedName>
</protein>
<dbReference type="EMBL" id="JBFRCH010000004">
    <property type="protein sequence ID" value="MEX3932279.1"/>
    <property type="molecule type" value="Genomic_DNA"/>
</dbReference>
<accession>A0ACC6TY94</accession>
<gene>
    <name evidence="1" type="ORF">AB4Y32_10785</name>
</gene>
<comment type="caution">
    <text evidence="1">The sequence shown here is derived from an EMBL/GenBank/DDBJ whole genome shotgun (WGS) entry which is preliminary data.</text>
</comment>
<evidence type="ECO:0000313" key="2">
    <source>
        <dbReference type="Proteomes" id="UP001558850"/>
    </source>
</evidence>
<sequence length="63" mass="7269">MKTADSQKIVHEIAESTDSPEEVVSQMYTDAVEDYEREARILDYVPLFAAKRVRQTLRSRTGH</sequence>
<reference evidence="1" key="1">
    <citation type="submission" date="2024-07" db="EMBL/GenBank/DDBJ databases">
        <title>A survey of Mimosa microsymbionts across Brazilian biomes reveals a high diversity of Paraburkholderia nodulating endemic species, but also that Cupriavidus is common as a symbiont of widespread species.</title>
        <authorList>
            <person name="Rouws L."/>
            <person name="Barauna A."/>
            <person name="Beukes C."/>
            <person name="Rouws J.R.C."/>
            <person name="De Faria S.M."/>
            <person name="Gross E."/>
            <person name="Bueno Dos Reis Junior F."/>
            <person name="Simon M.F."/>
            <person name="Maluk M."/>
            <person name="Odee D.W."/>
            <person name="Kenicer G."/>
            <person name="Young J.P.W."/>
            <person name="Reis V.M."/>
            <person name="Zilli J."/>
            <person name="James E.K."/>
        </authorList>
    </citation>
    <scope>NUCLEOTIDE SEQUENCE</scope>
    <source>
        <strain evidence="1">EG181B</strain>
    </source>
</reference>
<evidence type="ECO:0000313" key="1">
    <source>
        <dbReference type="EMBL" id="MEX3932279.1"/>
    </source>
</evidence>
<organism evidence="1 2">
    <name type="scientific">Paraburkholderia phymatum</name>
    <dbReference type="NCBI Taxonomy" id="148447"/>
    <lineage>
        <taxon>Bacteria</taxon>
        <taxon>Pseudomonadati</taxon>
        <taxon>Pseudomonadota</taxon>
        <taxon>Betaproteobacteria</taxon>
        <taxon>Burkholderiales</taxon>
        <taxon>Burkholderiaceae</taxon>
        <taxon>Paraburkholderia</taxon>
    </lineage>
</organism>
<keyword evidence="2" id="KW-1185">Reference proteome</keyword>